<evidence type="ECO:0000313" key="7">
    <source>
        <dbReference type="Proteomes" id="UP000253426"/>
    </source>
</evidence>
<keyword evidence="5" id="KW-0732">Signal</keyword>
<comment type="caution">
    <text evidence="6">The sequence shown here is derived from an EMBL/GenBank/DDBJ whole genome shotgun (WGS) entry which is preliminary data.</text>
</comment>
<dbReference type="Gene3D" id="1.25.40.10">
    <property type="entry name" value="Tetratricopeptide repeat domain"/>
    <property type="match status" value="4"/>
</dbReference>
<evidence type="ECO:0000256" key="5">
    <source>
        <dbReference type="SAM" id="SignalP"/>
    </source>
</evidence>
<dbReference type="Proteomes" id="UP000253426">
    <property type="component" value="Unassembled WGS sequence"/>
</dbReference>
<dbReference type="SMART" id="SM00028">
    <property type="entry name" value="TPR"/>
    <property type="match status" value="5"/>
</dbReference>
<proteinExistence type="predicted"/>
<evidence type="ECO:0000256" key="1">
    <source>
        <dbReference type="ARBA" id="ARBA00022737"/>
    </source>
</evidence>
<dbReference type="InterPro" id="IPR051012">
    <property type="entry name" value="CellSynth/LPSAsmb/PSIAsmb"/>
</dbReference>
<feature type="chain" id="PRO_5016647152" evidence="5">
    <location>
        <begin position="21"/>
        <end position="2155"/>
    </location>
</feature>
<dbReference type="RefSeq" id="WP_113960246.1">
    <property type="nucleotide sequence ID" value="NZ_QNRR01000008.1"/>
</dbReference>
<feature type="signal peptide" evidence="5">
    <location>
        <begin position="1"/>
        <end position="20"/>
    </location>
</feature>
<protein>
    <submittedName>
        <fullName evidence="6">Tetratricopeptide repeat protein</fullName>
    </submittedName>
</protein>
<keyword evidence="1" id="KW-0677">Repeat</keyword>
<dbReference type="PANTHER" id="PTHR45586">
    <property type="entry name" value="TPR REPEAT-CONTAINING PROTEIN PA4667"/>
    <property type="match status" value="1"/>
</dbReference>
<dbReference type="PANTHER" id="PTHR45586:SF1">
    <property type="entry name" value="LIPOPOLYSACCHARIDE ASSEMBLY PROTEIN B"/>
    <property type="match status" value="1"/>
</dbReference>
<dbReference type="Pfam" id="PF13432">
    <property type="entry name" value="TPR_16"/>
    <property type="match status" value="2"/>
</dbReference>
<feature type="region of interest" description="Disordered" evidence="4">
    <location>
        <begin position="23"/>
        <end position="72"/>
    </location>
</feature>
<dbReference type="EMBL" id="QNRR01000008">
    <property type="protein sequence ID" value="RBP40373.1"/>
    <property type="molecule type" value="Genomic_DNA"/>
</dbReference>
<feature type="compositionally biased region" description="Low complexity" evidence="4">
    <location>
        <begin position="49"/>
        <end position="69"/>
    </location>
</feature>
<dbReference type="InterPro" id="IPR019734">
    <property type="entry name" value="TPR_rpt"/>
</dbReference>
<evidence type="ECO:0000256" key="4">
    <source>
        <dbReference type="SAM" id="MobiDB-lite"/>
    </source>
</evidence>
<gene>
    <name evidence="6" type="ORF">DES53_10880</name>
</gene>
<evidence type="ECO:0000256" key="2">
    <source>
        <dbReference type="ARBA" id="ARBA00022803"/>
    </source>
</evidence>
<organism evidence="6 7">
    <name type="scientific">Roseimicrobium gellanilyticum</name>
    <dbReference type="NCBI Taxonomy" id="748857"/>
    <lineage>
        <taxon>Bacteria</taxon>
        <taxon>Pseudomonadati</taxon>
        <taxon>Verrucomicrobiota</taxon>
        <taxon>Verrucomicrobiia</taxon>
        <taxon>Verrucomicrobiales</taxon>
        <taxon>Verrucomicrobiaceae</taxon>
        <taxon>Roseimicrobium</taxon>
    </lineage>
</organism>
<dbReference type="SUPFAM" id="SSF48452">
    <property type="entry name" value="TPR-like"/>
    <property type="match status" value="4"/>
</dbReference>
<keyword evidence="7" id="KW-1185">Reference proteome</keyword>
<dbReference type="InterPro" id="IPR011990">
    <property type="entry name" value="TPR-like_helical_dom_sf"/>
</dbReference>
<dbReference type="PROSITE" id="PS50005">
    <property type="entry name" value="TPR"/>
    <property type="match status" value="1"/>
</dbReference>
<accession>A0A366HD42</accession>
<evidence type="ECO:0000256" key="3">
    <source>
        <dbReference type="PROSITE-ProRule" id="PRU00339"/>
    </source>
</evidence>
<name>A0A366HD42_9BACT</name>
<evidence type="ECO:0000313" key="6">
    <source>
        <dbReference type="EMBL" id="RBP40373.1"/>
    </source>
</evidence>
<reference evidence="6 7" key="1">
    <citation type="submission" date="2018-06" db="EMBL/GenBank/DDBJ databases">
        <title>Genomic Encyclopedia of Type Strains, Phase IV (KMG-IV): sequencing the most valuable type-strain genomes for metagenomic binning, comparative biology and taxonomic classification.</title>
        <authorList>
            <person name="Goeker M."/>
        </authorList>
    </citation>
    <scope>NUCLEOTIDE SEQUENCE [LARGE SCALE GENOMIC DNA]</scope>
    <source>
        <strain evidence="6 7">DSM 25532</strain>
    </source>
</reference>
<dbReference type="OrthoDB" id="173895at2"/>
<feature type="repeat" description="TPR" evidence="3">
    <location>
        <begin position="125"/>
        <end position="158"/>
    </location>
</feature>
<sequence length="2155" mass="241210">MRSVIGMGSIALGVLGLALAQPAVGQSAPPAPPDSPAPSYILPTEPADSPSQPSVTPTSTQPSNSTPKPWAEKDTRLATEYLNLLVEKPEYGRVLELLWDLYEKHQSTAFLLESIATQAKVQSHPNVLLVHAHLLRKAGKFSEATTRYDEVLKQEPANAIALRARVDLAQGAGEHLAALEFIRKLAATYPEKDPARAVLMLEEGRIALAADRREQAAAAWEKVAALQPDQAGITREAAQLMLGAGFLEKAVTLYRKLAESSDPAKRLDALYDLSRLEEQADQFDDAAASLHQGLALLHFKDWRYGQFFQRLVRLHERFNQLDSLKTDLIKAAQEEPVREQALSDVARFSSLVVDLGERVKWLRALVQAFPNSTEYRWDLVRALFESEEHMEAAKLLDESLKGDHTDPAALVLMRCEAHLQAKEQAKAEQRLKDLLEKQGGSPEVEKLVLQFAQQRSLDSVVELVLRARVRRDPEKTEPVFELASFLVKRQRDKEAVEVFETWRSLPGASAEEQHRRLRAIASFFSASGKMEQAESFAVRATQGDAGPADFLALADILSQRSATEEALTLLEKAWTLSTSHEQRLEVDERILAMLSGDQALRPLAQAQPTPEFRLPAIFTGEGFGSDAPPPQPKASVPQAVLDFALGQATGVYAAELQDVPRASHHAWSLAWLESTLHPLMPPRAPMTAERVFRAAWWAFRADQIQLAYDLISLIHFNKGHQWVTVPVEVEKLLLDLATTDKNTALSIRQLKLLSTLDPENRTNYLLRLAEQEGNRPSFTDFRPMAPPRDPDVSFANLGRFIETRTHAQVLRSNRSTLEGGNPRGPAEAIRILEGLIREEPRNEAVLSSLSQYYLETGRRDEAMGLWQKAAKDSRGGATPLLERYAEILIAQRQHKEYVETQMQLLEREADVKRRRDLFSRALERLLWADVVQGSLPDGEVTKRLDLLLTALQERSRHAPFEGFWHEALAAVHEKQGDATKAFAEMKQAYYAAPDTPFSLEQLRTAALNAGDLRNAIYFQKQIAATAPQARETAEWRELVSLLEQDFRMTEADQARRRLELHSLQDPASLEELAQHYEESGQAEAARRVHEQLARVRPWDVKNLLRLALQQMDMGDDTSAQQTLLQLLHHSKAPAAMAGMQVERLPWPLLDERKAQSIVPITLLNSLDNAPGLDQPERDRLRTFLGLPRGEFALIPEEPAQVRLRALEELMHLRRKADPKATTEELLRDTGEKSDIELAWTYRYAEAGESFRALVKARLGNANTLEAQFLQVWLGMRSQGMAEVLAWASFPKGSEVERKQRRGVLQAVCHMLAEDNTFVLPVDSARQIGESRLYSNAELIDIARKLESRQRYEPAYALRNLAMQNESRGNLGASHWNLSQVAELMGRADLQYHHLLQAWQAPIMAGEPQALDLFINSAAHLVRLAPSAAERERVLKESWQRLHELPPSGLGALREVRLLGLAGAEGAAGQKLEEFLSHDFLCLRPFAEPLMRAPSGSVMPGPRIDEVNHMRSYWDNARELGDLLRQEGLSQAVLDSEHMVSERLGGIANGPKSNFEYSAWKNQSLLRQLRPASHRERVRLVREYLEGDDSVDALTELGTFLDLNGLPRVCIEVYRRLPDRSPQNLEYCEQLLRACENSWECAAGIPYIEKLFAADLQSRPLNLPENFLEAKHAKFLARLQDTLQLKLRAFRGVTTPRPTGPREPVQVPYLKELATLLERRDDIPGALAAWEELADLWPQEVEAHLHRARLLLAQGNMPRALDAVRKVDLSNLYSDATRDTLKLRAEMVAEAGLWDEMRELMNLVTRGSNSGGPSDVGMVARMRLQPTQALHTGSVLELSRVLAAHKRTVEAQSLLLRAERAIKEPAERFRLRLEQLKLEAASPDWDPVRQPTRVTAVLRMDSPDVLVLRDWVRFMTKEAQGPRAASWVKAITALPPGTIGSLGLATLAQRLEEKDVPRIAEPWRGKADIVAAVSQKLAVETLLKQNRPTWALAVATMGDSLRDAPVFSAVYQAMGDKHALQEFFSKLVCMTYPGGTDTIGHMEALDACGRTDLALALAATAMDRSCSRGEFHPELALAYAGLLTRLGQYEQAETLLLKEHEGMDEELADALATLYRAWNKLDRLPAELAKFQLPDGLLQETLFLGRNPPGKTSPAP</sequence>
<keyword evidence="2 3" id="KW-0802">TPR repeat</keyword>